<evidence type="ECO:0000313" key="2">
    <source>
        <dbReference type="Proteomes" id="UP000756387"/>
    </source>
</evidence>
<gene>
    <name evidence="1" type="ORF">IEQ44_02540</name>
</gene>
<accession>A0ABR9RPN2</accession>
<organism evidence="1 2">
    <name type="scientific">Nocardioides malaquae</name>
    <dbReference type="NCBI Taxonomy" id="2773426"/>
    <lineage>
        <taxon>Bacteria</taxon>
        <taxon>Bacillati</taxon>
        <taxon>Actinomycetota</taxon>
        <taxon>Actinomycetes</taxon>
        <taxon>Propionibacteriales</taxon>
        <taxon>Nocardioidaceae</taxon>
        <taxon>Nocardioides</taxon>
    </lineage>
</organism>
<keyword evidence="2" id="KW-1185">Reference proteome</keyword>
<proteinExistence type="predicted"/>
<name>A0ABR9RPN2_9ACTN</name>
<dbReference type="Proteomes" id="UP000756387">
    <property type="component" value="Unassembled WGS sequence"/>
</dbReference>
<evidence type="ECO:0008006" key="3">
    <source>
        <dbReference type="Google" id="ProtNLM"/>
    </source>
</evidence>
<dbReference type="RefSeq" id="WP_193636860.1">
    <property type="nucleotide sequence ID" value="NZ_JADCSA010000002.1"/>
</dbReference>
<dbReference type="Gene3D" id="3.40.50.720">
    <property type="entry name" value="NAD(P)-binding Rossmann-like Domain"/>
    <property type="match status" value="1"/>
</dbReference>
<reference evidence="1 2" key="1">
    <citation type="submission" date="2020-10" db="EMBL/GenBank/DDBJ databases">
        <title>Nocardioides sp. isolated from sludge.</title>
        <authorList>
            <person name="Zhang X."/>
        </authorList>
    </citation>
    <scope>NUCLEOTIDE SEQUENCE [LARGE SCALE GENOMIC DNA]</scope>
    <source>
        <strain evidence="1 2">Y6</strain>
    </source>
</reference>
<comment type="caution">
    <text evidence="1">The sequence shown here is derived from an EMBL/GenBank/DDBJ whole genome shotgun (WGS) entry which is preliminary data.</text>
</comment>
<dbReference type="EMBL" id="JADCSA010000002">
    <property type="protein sequence ID" value="MBE7323532.1"/>
    <property type="molecule type" value="Genomic_DNA"/>
</dbReference>
<sequence>MSESATLPATPSARSSTVRLRRGVVVDANDRGLLLVGADPAHQVVLPDTTAVRQVLVQLRRGLPRRGSTGTDGAVADALDRAGLLIDVEEHQLLAAARAATRVALLAPAAWRKRATTLLEQAGLTVAARRSGSDAELTWVLTPGPPSWETHDDLLAHDRPALYTSVLPTRVRVGPFVAPGATACLRCAEAQAQGVRPLPRPPEAPPPLPEDLCSLVLERALVAAVSDLCAWAEGRQPSTWSASVWMRGAHDVERETWQQHPHCGCCWAMTG</sequence>
<evidence type="ECO:0000313" key="1">
    <source>
        <dbReference type="EMBL" id="MBE7323532.1"/>
    </source>
</evidence>
<protein>
    <recommendedName>
        <fullName evidence="3">TOMM leader peptide-binding protein</fullName>
    </recommendedName>
</protein>